<evidence type="ECO:0000256" key="2">
    <source>
        <dbReference type="ARBA" id="ARBA00022679"/>
    </source>
</evidence>
<proteinExistence type="inferred from homology"/>
<evidence type="ECO:0000256" key="3">
    <source>
        <dbReference type="ARBA" id="ARBA00022777"/>
    </source>
</evidence>
<gene>
    <name evidence="5" type="ORF">EV191_101894</name>
</gene>
<dbReference type="RefSeq" id="WP_207894385.1">
    <property type="nucleotide sequence ID" value="NZ_SLXQ01000001.1"/>
</dbReference>
<dbReference type="Pfam" id="PF02595">
    <property type="entry name" value="Gly_kinase"/>
    <property type="match status" value="1"/>
</dbReference>
<sequence length="371" mass="37015">MTSVLVAPDKFRGSLSAAEVAEHVLTGLRRTRPALVGAALPVADGGEGTVDAAVAAGFRRQERTVSGPDGRPVRAAFAVRADTAIVELAQASGLALLGGNRAPLTACSGGTGELIRAADAFGVRRIVLGLGGSASTDGGAGIARAFGARLLDAHGQDLPVGGGALARLARVDLSGFTRPAAEVVIASDVNNPLLGPAGAAPVFGPQKGASAAQLDTLAAGLTRWAEALAAELGPVPTEQRGAGAAGGAGFAALALFGARFEPGIQVLLDLLGFPELVAGVDLVITGEGSLDEQTLRGKVPAGVAAAAAAYQVPTVAVAGRCTLSATQLRGIGLRAAYALTDLVADERRCLREAAPLLTQLAATIPLPPQDY</sequence>
<evidence type="ECO:0000313" key="5">
    <source>
        <dbReference type="EMBL" id="TCP56945.1"/>
    </source>
</evidence>
<dbReference type="NCBIfam" id="TIGR00045">
    <property type="entry name" value="glycerate kinase"/>
    <property type="match status" value="1"/>
</dbReference>
<organism evidence="5 6">
    <name type="scientific">Tamaricihabitans halophyticus</name>
    <dbReference type="NCBI Taxonomy" id="1262583"/>
    <lineage>
        <taxon>Bacteria</taxon>
        <taxon>Bacillati</taxon>
        <taxon>Actinomycetota</taxon>
        <taxon>Actinomycetes</taxon>
        <taxon>Pseudonocardiales</taxon>
        <taxon>Pseudonocardiaceae</taxon>
        <taxon>Tamaricihabitans</taxon>
    </lineage>
</organism>
<dbReference type="SUPFAM" id="SSF110738">
    <property type="entry name" value="Glycerate kinase I"/>
    <property type="match status" value="1"/>
</dbReference>
<dbReference type="Gene3D" id="3.40.50.10350">
    <property type="entry name" value="Glycerate kinase, domain 1"/>
    <property type="match status" value="1"/>
</dbReference>
<dbReference type="InterPro" id="IPR004381">
    <property type="entry name" value="Glycerate_kinase"/>
</dbReference>
<dbReference type="InterPro" id="IPR018193">
    <property type="entry name" value="Glyc_kinase_flavodox-like_fold"/>
</dbReference>
<dbReference type="PANTHER" id="PTHR21599">
    <property type="entry name" value="GLYCERATE KINASE"/>
    <property type="match status" value="1"/>
</dbReference>
<name>A0A4R2RBZ0_9PSEU</name>
<comment type="similarity">
    <text evidence="1 4">Belongs to the glycerate kinase type-1 family.</text>
</comment>
<protein>
    <submittedName>
        <fullName evidence="5">Glycerate kinase</fullName>
    </submittedName>
</protein>
<dbReference type="GO" id="GO:0031388">
    <property type="term" value="P:organic acid phosphorylation"/>
    <property type="evidence" value="ECO:0007669"/>
    <property type="project" value="UniProtKB-UniRule"/>
</dbReference>
<dbReference type="Gene3D" id="3.90.1510.10">
    <property type="entry name" value="Glycerate kinase, domain 2"/>
    <property type="match status" value="1"/>
</dbReference>
<evidence type="ECO:0000256" key="4">
    <source>
        <dbReference type="PIRNR" id="PIRNR006078"/>
    </source>
</evidence>
<dbReference type="InterPro" id="IPR018197">
    <property type="entry name" value="Glycerate_kinase_RE-like"/>
</dbReference>
<dbReference type="PIRSF" id="PIRSF006078">
    <property type="entry name" value="GlxK"/>
    <property type="match status" value="1"/>
</dbReference>
<comment type="caution">
    <text evidence="5">The sequence shown here is derived from an EMBL/GenBank/DDBJ whole genome shotgun (WGS) entry which is preliminary data.</text>
</comment>
<dbReference type="InterPro" id="IPR036129">
    <property type="entry name" value="Glycerate_kinase_sf"/>
</dbReference>
<dbReference type="PANTHER" id="PTHR21599:SF0">
    <property type="entry name" value="GLYCERATE KINASE"/>
    <property type="match status" value="1"/>
</dbReference>
<dbReference type="GO" id="GO:0008887">
    <property type="term" value="F:glycerate kinase activity"/>
    <property type="evidence" value="ECO:0007669"/>
    <property type="project" value="UniProtKB-UniRule"/>
</dbReference>
<evidence type="ECO:0000313" key="6">
    <source>
        <dbReference type="Proteomes" id="UP000294911"/>
    </source>
</evidence>
<evidence type="ECO:0000256" key="1">
    <source>
        <dbReference type="ARBA" id="ARBA00006284"/>
    </source>
</evidence>
<keyword evidence="2 4" id="KW-0808">Transferase</keyword>
<dbReference type="Proteomes" id="UP000294911">
    <property type="component" value="Unassembled WGS sequence"/>
</dbReference>
<dbReference type="EMBL" id="SLXQ01000001">
    <property type="protein sequence ID" value="TCP56945.1"/>
    <property type="molecule type" value="Genomic_DNA"/>
</dbReference>
<keyword evidence="6" id="KW-1185">Reference proteome</keyword>
<reference evidence="5 6" key="1">
    <citation type="submission" date="2019-03" db="EMBL/GenBank/DDBJ databases">
        <title>Genomic Encyclopedia of Type Strains, Phase IV (KMG-IV): sequencing the most valuable type-strain genomes for metagenomic binning, comparative biology and taxonomic classification.</title>
        <authorList>
            <person name="Goeker M."/>
        </authorList>
    </citation>
    <scope>NUCLEOTIDE SEQUENCE [LARGE SCALE GENOMIC DNA]</scope>
    <source>
        <strain evidence="5 6">DSM 45765</strain>
    </source>
</reference>
<dbReference type="AlphaFoldDB" id="A0A4R2RBZ0"/>
<accession>A0A4R2RBZ0</accession>
<keyword evidence="3 4" id="KW-0418">Kinase</keyword>